<evidence type="ECO:0000313" key="6">
    <source>
        <dbReference type="EMBL" id="WDI02244.1"/>
    </source>
</evidence>
<dbReference type="EMBL" id="CP118101">
    <property type="protein sequence ID" value="WDH82497.1"/>
    <property type="molecule type" value="Genomic_DNA"/>
</dbReference>
<accession>A0AAX3MYV0</accession>
<dbReference type="SUPFAM" id="SSF46785">
    <property type="entry name" value="Winged helix' DNA-binding domain"/>
    <property type="match status" value="1"/>
</dbReference>
<keyword evidence="3" id="KW-0804">Transcription</keyword>
<dbReference type="Proteomes" id="UP001220962">
    <property type="component" value="Chromosome"/>
</dbReference>
<dbReference type="RefSeq" id="WP_205054779.1">
    <property type="nucleotide sequence ID" value="NZ_CP118101.1"/>
</dbReference>
<dbReference type="Gene3D" id="1.10.10.10">
    <property type="entry name" value="Winged helix-like DNA-binding domain superfamily/Winged helix DNA-binding domain"/>
    <property type="match status" value="1"/>
</dbReference>
<dbReference type="InterPro" id="IPR001034">
    <property type="entry name" value="DeoR_HTH"/>
</dbReference>
<dbReference type="Proteomes" id="UP001221519">
    <property type="component" value="Chromosome"/>
</dbReference>
<gene>
    <name evidence="5" type="ORF">PUW23_24130</name>
    <name evidence="6" type="ORF">PUW25_24120</name>
</gene>
<dbReference type="PANTHER" id="PTHR30363:SF28">
    <property type="entry name" value="TRANSCRIPTIONAL REGULATORY PROTEIN-RELATED"/>
    <property type="match status" value="1"/>
</dbReference>
<evidence type="ECO:0000256" key="1">
    <source>
        <dbReference type="ARBA" id="ARBA00023015"/>
    </source>
</evidence>
<dbReference type="CDD" id="cd00090">
    <property type="entry name" value="HTH_ARSR"/>
    <property type="match status" value="1"/>
</dbReference>
<proteinExistence type="predicted"/>
<dbReference type="InterPro" id="IPR036390">
    <property type="entry name" value="WH_DNA-bd_sf"/>
</dbReference>
<protein>
    <submittedName>
        <fullName evidence="5">Transcriptional regulator</fullName>
    </submittedName>
</protein>
<feature type="domain" description="HTH deoR-type" evidence="4">
    <location>
        <begin position="6"/>
        <end position="66"/>
    </location>
</feature>
<dbReference type="GO" id="GO:0003700">
    <property type="term" value="F:DNA-binding transcription factor activity"/>
    <property type="evidence" value="ECO:0007669"/>
    <property type="project" value="InterPro"/>
</dbReference>
<dbReference type="GO" id="GO:0003677">
    <property type="term" value="F:DNA binding"/>
    <property type="evidence" value="ECO:0007669"/>
    <property type="project" value="UniProtKB-KW"/>
</dbReference>
<keyword evidence="2" id="KW-0238">DNA-binding</keyword>
<evidence type="ECO:0000256" key="2">
    <source>
        <dbReference type="ARBA" id="ARBA00023125"/>
    </source>
</evidence>
<dbReference type="PROSITE" id="PS51000">
    <property type="entry name" value="HTH_DEOR_2"/>
    <property type="match status" value="1"/>
</dbReference>
<dbReference type="InterPro" id="IPR011991">
    <property type="entry name" value="ArsR-like_HTH"/>
</dbReference>
<evidence type="ECO:0000313" key="5">
    <source>
        <dbReference type="EMBL" id="WDH82497.1"/>
    </source>
</evidence>
<evidence type="ECO:0000259" key="4">
    <source>
        <dbReference type="PROSITE" id="PS51000"/>
    </source>
</evidence>
<evidence type="ECO:0000313" key="8">
    <source>
        <dbReference type="Proteomes" id="UP001221519"/>
    </source>
</evidence>
<name>A0AAX3MYV0_9BACL</name>
<keyword evidence="1" id="KW-0805">Transcription regulation</keyword>
<dbReference type="AlphaFoldDB" id="A0AAX3MYV0"/>
<dbReference type="InterPro" id="IPR013196">
    <property type="entry name" value="HTH_11"/>
</dbReference>
<dbReference type="EMBL" id="CP118108">
    <property type="protein sequence ID" value="WDI02244.1"/>
    <property type="molecule type" value="Genomic_DNA"/>
</dbReference>
<organism evidence="5 7">
    <name type="scientific">Paenibacillus urinalis</name>
    <dbReference type="NCBI Taxonomy" id="521520"/>
    <lineage>
        <taxon>Bacteria</taxon>
        <taxon>Bacillati</taxon>
        <taxon>Bacillota</taxon>
        <taxon>Bacilli</taxon>
        <taxon>Bacillales</taxon>
        <taxon>Paenibacillaceae</taxon>
        <taxon>Paenibacillus</taxon>
    </lineage>
</organism>
<keyword evidence="8" id="KW-1185">Reference proteome</keyword>
<dbReference type="InterPro" id="IPR036388">
    <property type="entry name" value="WH-like_DNA-bd_sf"/>
</dbReference>
<dbReference type="PANTHER" id="PTHR30363">
    <property type="entry name" value="HTH-TYPE TRANSCRIPTIONAL REGULATOR SRLR-RELATED"/>
    <property type="match status" value="1"/>
</dbReference>
<sequence>MSAPKEKSTRQRILHMLKVQGPLSAREITAELGITEMAVRRHLATLEKDGHIATSEIRQTAGRPSAVFGLTERGEGLFPKTYPKVTLDLLGELAEESGEEMIDLLFERRRNKLHQRYATEMQGKDLAGRVRSLAAIQNDNGYMTELMEEEQGFVLKEYNCPISEVADAYGQACRCELELFQSLLEVSVSRTECLAKGGRCCTYKIGMS</sequence>
<dbReference type="Pfam" id="PF08279">
    <property type="entry name" value="HTH_11"/>
    <property type="match status" value="1"/>
</dbReference>
<evidence type="ECO:0000313" key="7">
    <source>
        <dbReference type="Proteomes" id="UP001220962"/>
    </source>
</evidence>
<evidence type="ECO:0000256" key="3">
    <source>
        <dbReference type="ARBA" id="ARBA00023163"/>
    </source>
</evidence>
<reference evidence="5 8" key="1">
    <citation type="submission" date="2023-02" db="EMBL/GenBank/DDBJ databases">
        <title>Pathogen: clinical or host-associated sample.</title>
        <authorList>
            <person name="Hergert J."/>
            <person name="Casey R."/>
            <person name="Wagner J."/>
            <person name="Young E.L."/>
            <person name="Oakeson K.F."/>
        </authorList>
    </citation>
    <scope>NUCLEOTIDE SEQUENCE</scope>
    <source>
        <strain evidence="6 8">2022CK-00829</strain>
        <strain evidence="5">2022CK-00830</strain>
    </source>
</reference>
<dbReference type="InterPro" id="IPR050313">
    <property type="entry name" value="Carb_Metab_HTH_regulators"/>
</dbReference>